<keyword evidence="1" id="KW-0472">Membrane</keyword>
<evidence type="ECO:0000313" key="3">
    <source>
        <dbReference type="Proteomes" id="UP000006461"/>
    </source>
</evidence>
<keyword evidence="1" id="KW-1133">Transmembrane helix</keyword>
<dbReference type="AlphaFoldDB" id="I4EX69"/>
<sequence length="87" mass="9548">MGEQDKARYEAAAVNARRHSENQVIGRYGSGTTASWALKSLAIAAAIGLLGYFMAGWSTAVVFFIVWAATAVVLRVYAKRLQSRRLR</sequence>
<gene>
    <name evidence="2" type="ordered locus">MODMU_2553</name>
</gene>
<keyword evidence="3" id="KW-1185">Reference proteome</keyword>
<accession>I4EX69</accession>
<proteinExistence type="predicted"/>
<feature type="transmembrane region" description="Helical" evidence="1">
    <location>
        <begin position="60"/>
        <end position="78"/>
    </location>
</feature>
<dbReference type="EMBL" id="FO203431">
    <property type="protein sequence ID" value="CCH87982.1"/>
    <property type="molecule type" value="Genomic_DNA"/>
</dbReference>
<keyword evidence="1" id="KW-0812">Transmembrane</keyword>
<organism evidence="2 3">
    <name type="scientific">Modestobacter italicus (strain DSM 44449 / CECT 9708 / BC 501)</name>
    <dbReference type="NCBI Taxonomy" id="2732864"/>
    <lineage>
        <taxon>Bacteria</taxon>
        <taxon>Bacillati</taxon>
        <taxon>Actinomycetota</taxon>
        <taxon>Actinomycetes</taxon>
        <taxon>Geodermatophilales</taxon>
        <taxon>Geodermatophilaceae</taxon>
        <taxon>Modestobacter</taxon>
    </lineage>
</organism>
<reference evidence="2 3" key="1">
    <citation type="journal article" date="2012" name="J. Bacteriol.">
        <title>Genome Sequence of Radiation-Resistant Modestobacter marinus Strain BC501, a Representative Actinobacterium That Thrives on Calcareous Stone Surfaces.</title>
        <authorList>
            <person name="Normand P."/>
            <person name="Gury J."/>
            <person name="Pujic P."/>
            <person name="Chouaia B."/>
            <person name="Crotti E."/>
            <person name="Brusetti L."/>
            <person name="Daffonchio D."/>
            <person name="Vacherie B."/>
            <person name="Barbe V."/>
            <person name="Medigue C."/>
            <person name="Calteau A."/>
            <person name="Ghodhbane-Gtari F."/>
            <person name="Essoussi I."/>
            <person name="Nouioui I."/>
            <person name="Abbassi-Ghozzi I."/>
            <person name="Gtari M."/>
        </authorList>
    </citation>
    <scope>NUCLEOTIDE SEQUENCE [LARGE SCALE GENOMIC DNA]</scope>
    <source>
        <strain evidence="3">BC 501</strain>
    </source>
</reference>
<dbReference type="STRING" id="477641.MODMU_2553"/>
<dbReference type="KEGG" id="mmar:MODMU_2553"/>
<evidence type="ECO:0000256" key="1">
    <source>
        <dbReference type="SAM" id="Phobius"/>
    </source>
</evidence>
<protein>
    <submittedName>
        <fullName evidence="2">Uncharacterized protein</fullName>
    </submittedName>
</protein>
<evidence type="ECO:0000313" key="2">
    <source>
        <dbReference type="EMBL" id="CCH87982.1"/>
    </source>
</evidence>
<feature type="transmembrane region" description="Helical" evidence="1">
    <location>
        <begin position="36"/>
        <end position="54"/>
    </location>
</feature>
<name>I4EX69_MODI5</name>
<dbReference type="HOGENOM" id="CLU_2479923_0_0_11"/>
<dbReference type="Proteomes" id="UP000006461">
    <property type="component" value="Chromosome"/>
</dbReference>